<evidence type="ECO:0000256" key="5">
    <source>
        <dbReference type="SAM" id="MobiDB-lite"/>
    </source>
</evidence>
<evidence type="ECO:0000259" key="6">
    <source>
        <dbReference type="PROSITE" id="PS51192"/>
    </source>
</evidence>
<evidence type="ECO:0000313" key="9">
    <source>
        <dbReference type="Proteomes" id="UP000289546"/>
    </source>
</evidence>
<dbReference type="InterPro" id="IPR006935">
    <property type="entry name" value="Helicase/UvrB_N"/>
</dbReference>
<dbReference type="PROSITE" id="PS51192">
    <property type="entry name" value="HELICASE_ATP_BIND_1"/>
    <property type="match status" value="1"/>
</dbReference>
<dbReference type="OrthoDB" id="9758243at2"/>
<sequence>MVVVRDDSNFSLSGPEQLQLLQLEQLSSWASRQPKSEDEISPNLKSQKVEELPTDWALVRDIKLYDWQEAAVQQWFAAGKRGIIKVVTGAGKTLLALAIAERLQRTDRDLRVAIVVPTVVLLEQWRQEILVRSNLPRTAIGVLGAGENDEFDDERRILICVLNSASRKLPFEVRRLSLGERLLLVVDECHRAGAAEMRKLFDVPRAYTVGLSATPEREDDPDDENDSDNAMGRNPDQTVLEREIGPVVYEMTYAEAINGGILAPFIIEHYALSLSGPEQTKYSALSQEITDLRRELETGSRRGLALIRWCRSAGGSKNPSARRLIALISDRKQLLYRAQERFRAVDRLISEATAADQNSRIIIFHESIAEVMTLFAQLRLRGYAVVAEHSEFPDRLRAEAISLFREGTAHIIVSAKSLIEGFNVPTADIGIVVAASSSVRQRIQTLGRLLRRGAGETKRARLVVLFAANTVDELIYEKADWHAFVGAERNEYFRWTDVLNEQPERQLSPPRAYIPSDSEIDDYQLSRGSEYPGRVEGRIYSVDTTGTIFDADKKLIKPDPLLESYLSEFPSGGRFIVTPNRFYVLRLAAQSTPIYLGRLNAFPSGGTSANAATLNNLLPGEIYPSKLAHGKTFSVLQRDRRLIAVKQRGQVRFVRPAELEPDPEKRERLEGIQRVLADVYRSGRQISKVFVNELGHVGYLYQGQAYFVGFAPEGDAGFVLDEM</sequence>
<dbReference type="InterPro" id="IPR027417">
    <property type="entry name" value="P-loop_NTPase"/>
</dbReference>
<feature type="region of interest" description="Disordered" evidence="5">
    <location>
        <begin position="211"/>
        <end position="235"/>
    </location>
</feature>
<dbReference type="Pfam" id="PF00271">
    <property type="entry name" value="Helicase_C"/>
    <property type="match status" value="1"/>
</dbReference>
<dbReference type="Gene3D" id="3.40.50.300">
    <property type="entry name" value="P-loop containing nucleotide triphosphate hydrolases"/>
    <property type="match status" value="2"/>
</dbReference>
<protein>
    <recommendedName>
        <fullName evidence="10">DEAD/DEAH box helicase</fullName>
    </recommendedName>
</protein>
<feature type="domain" description="Helicase C-terminal" evidence="7">
    <location>
        <begin position="330"/>
        <end position="492"/>
    </location>
</feature>
<feature type="domain" description="Helicase ATP-binding" evidence="6">
    <location>
        <begin position="73"/>
        <end position="233"/>
    </location>
</feature>
<dbReference type="AlphaFoldDB" id="A0A4Q0S3A9"/>
<feature type="compositionally biased region" description="Acidic residues" evidence="5">
    <location>
        <begin position="217"/>
        <end position="227"/>
    </location>
</feature>
<dbReference type="Pfam" id="PF04851">
    <property type="entry name" value="ResIII"/>
    <property type="match status" value="1"/>
</dbReference>
<evidence type="ECO:0000313" key="8">
    <source>
        <dbReference type="EMBL" id="RXH27081.1"/>
    </source>
</evidence>
<keyword evidence="2" id="KW-0378">Hydrolase</keyword>
<dbReference type="InterPro" id="IPR050615">
    <property type="entry name" value="ATP-dep_DNA_Helicase"/>
</dbReference>
<evidence type="ECO:0000256" key="2">
    <source>
        <dbReference type="ARBA" id="ARBA00022801"/>
    </source>
</evidence>
<keyword evidence="9" id="KW-1185">Reference proteome</keyword>
<dbReference type="SMART" id="SM00487">
    <property type="entry name" value="DEXDc"/>
    <property type="match status" value="1"/>
</dbReference>
<proteinExistence type="predicted"/>
<dbReference type="PROSITE" id="PS51194">
    <property type="entry name" value="HELICASE_CTER"/>
    <property type="match status" value="1"/>
</dbReference>
<dbReference type="GO" id="GO:0003677">
    <property type="term" value="F:DNA binding"/>
    <property type="evidence" value="ECO:0007669"/>
    <property type="project" value="InterPro"/>
</dbReference>
<evidence type="ECO:0000256" key="1">
    <source>
        <dbReference type="ARBA" id="ARBA00022741"/>
    </source>
</evidence>
<accession>A0A4Q0S3A9</accession>
<dbReference type="SMART" id="SM00490">
    <property type="entry name" value="HELICc"/>
    <property type="match status" value="1"/>
</dbReference>
<gene>
    <name evidence="8" type="ORF">XH99_16730</name>
</gene>
<evidence type="ECO:0008006" key="10">
    <source>
        <dbReference type="Google" id="ProtNLM"/>
    </source>
</evidence>
<dbReference type="CDD" id="cd17926">
    <property type="entry name" value="DEXHc_RE"/>
    <property type="match status" value="1"/>
</dbReference>
<dbReference type="RefSeq" id="WP_128919047.1">
    <property type="nucleotide sequence ID" value="NZ_LBJC01000079.1"/>
</dbReference>
<dbReference type="EMBL" id="LBJQ01000078">
    <property type="protein sequence ID" value="RXH27081.1"/>
    <property type="molecule type" value="Genomic_DNA"/>
</dbReference>
<dbReference type="GO" id="GO:0004386">
    <property type="term" value="F:helicase activity"/>
    <property type="evidence" value="ECO:0007669"/>
    <property type="project" value="UniProtKB-KW"/>
</dbReference>
<dbReference type="Proteomes" id="UP000289546">
    <property type="component" value="Unassembled WGS sequence"/>
</dbReference>
<dbReference type="PANTHER" id="PTHR11274">
    <property type="entry name" value="RAD25/XP-B DNA REPAIR HELICASE"/>
    <property type="match status" value="1"/>
</dbReference>
<dbReference type="InterPro" id="IPR014001">
    <property type="entry name" value="Helicase_ATP-bd"/>
</dbReference>
<dbReference type="PANTHER" id="PTHR11274:SF0">
    <property type="entry name" value="GENERAL TRANSCRIPTION AND DNA REPAIR FACTOR IIH HELICASE SUBUNIT XPB"/>
    <property type="match status" value="1"/>
</dbReference>
<dbReference type="SUPFAM" id="SSF52540">
    <property type="entry name" value="P-loop containing nucleoside triphosphate hydrolases"/>
    <property type="match status" value="1"/>
</dbReference>
<organism evidence="8 9">
    <name type="scientific">Bradyrhizobium nanningense</name>
    <dbReference type="NCBI Taxonomy" id="1325118"/>
    <lineage>
        <taxon>Bacteria</taxon>
        <taxon>Pseudomonadati</taxon>
        <taxon>Pseudomonadota</taxon>
        <taxon>Alphaproteobacteria</taxon>
        <taxon>Hyphomicrobiales</taxon>
        <taxon>Nitrobacteraceae</taxon>
        <taxon>Bradyrhizobium</taxon>
    </lineage>
</organism>
<dbReference type="GO" id="GO:0005524">
    <property type="term" value="F:ATP binding"/>
    <property type="evidence" value="ECO:0007669"/>
    <property type="project" value="UniProtKB-KW"/>
</dbReference>
<keyword evidence="3" id="KW-0347">Helicase</keyword>
<name>A0A4Q0S3A9_9BRAD</name>
<keyword evidence="1" id="KW-0547">Nucleotide-binding</keyword>
<evidence type="ECO:0000259" key="7">
    <source>
        <dbReference type="PROSITE" id="PS51194"/>
    </source>
</evidence>
<dbReference type="GO" id="GO:0016787">
    <property type="term" value="F:hydrolase activity"/>
    <property type="evidence" value="ECO:0007669"/>
    <property type="project" value="UniProtKB-KW"/>
</dbReference>
<reference evidence="8 9" key="1">
    <citation type="submission" date="2015-04" db="EMBL/GenBank/DDBJ databases">
        <title>Comparative genomics of rhizobia nodulating Arachis hypogaea in China.</title>
        <authorList>
            <person name="Li Y."/>
        </authorList>
    </citation>
    <scope>NUCLEOTIDE SEQUENCE [LARGE SCALE GENOMIC DNA]</scope>
    <source>
        <strain evidence="8 9">CCBAU 51757</strain>
    </source>
</reference>
<keyword evidence="4" id="KW-0067">ATP-binding</keyword>
<evidence type="ECO:0000256" key="3">
    <source>
        <dbReference type="ARBA" id="ARBA00022806"/>
    </source>
</evidence>
<evidence type="ECO:0000256" key="4">
    <source>
        <dbReference type="ARBA" id="ARBA00022840"/>
    </source>
</evidence>
<dbReference type="InterPro" id="IPR001650">
    <property type="entry name" value="Helicase_C-like"/>
</dbReference>
<comment type="caution">
    <text evidence="8">The sequence shown here is derived from an EMBL/GenBank/DDBJ whole genome shotgun (WGS) entry which is preliminary data.</text>
</comment>